<sequence length="1183" mass="126458">MLSPHRLILVSLEGSFERKQKIDKRETEDPVVLWSSRGVAFELLSSLKDGTSLLRFACGLNIELLIIRIHQDRLSPGVHPVIGIQGCIPPSSYPCVVLFEKIIMRSLHVVTALAAAFSSLAEAASIPEEFAHRETKRAASPGGNHLERINTSGSLTSDAALLEKRQPGVRPVILEEGVPDDTGMELTRRGGVRPPSMALVDDELVKRGGVRPPSLFDNDQFARRHAILRRGGVRPPSMVLVDDDLVKRGGVRPPAQALVDDELVKRGGGGVRPPAQALVDDELVKRGGGGVRPPAQALVDDELVKRAGGVRPPAQALVDDDLVKRGGVRPPAKGLVDDDLVKRGGVRPPALMDDELVKRGGVRPPAMNLVDDTLVKRGGVRPPSLVDDDEAVNGDSELFRRGGVRPPSTSVVDQGDDDKVNMMRHDELPHKPAQVNRPLSMMQVDKLHREGLTGKGSKIAVIGTGVDYLHPALGGCFGPGCRVSFGADLVESESKPQDCNYYGHSTFTAGLIAAAENELGFKGVAPGAELGVYRVTCNGELPTQVMVEAIRRAVDDGAHIIVSTVGIEGGWAQSVVSKAAQEAVAAGVVFVQGGGHFGAEGLFTNIDPTSDQGVISVGLMNNEALPELVTRAHYSVDGAGEVLFRLFPASPPHNFTNTPMDVFAPGLDGEEPCVIQPEKVPDLHNKIVMARLGACSGHNVTGGNSFQVKSLADLGARYILFYSETPTSFYVHIWPTTVKAIGMVEQETATAIFAALKAGRRVQITAPYPNEEAPQLYYEYPEDKAGAVAYASSWGPTWDLALKPSLCVIGNHIVSTAARHTGASYRTGSSSAPLLAGIVALIREKAARDGRYLDVSSIENLLVSHSHPQLYHDTVGFQPYLAPVSQQGGGLIRAFDAAHATTFTKPAYLNFKQADEHGHYPVLDLTLKNGGSRNISYRLSYVPAITVYAFTADGSRSKYHAAIEMVNASAAIELGETTLALGPGDSAAVRVTASPPGGLDTRRLPIWSGWIAVNGSDGSSLSVPYQGVVGSMRDHQVLGSDSVMINYRDDVVYDGLPLKFPPSPEYGPFELVVNTTLGTPVVRASLVAADSVGSPVRSSDINITIPLHGSSAWIASDLTDFTWDGKLDSGAYPPKGAYKIAVRALRIFGDANNTDDWDVVESPRFVIEYDEAVIETTVDEPSQ</sequence>
<proteinExistence type="inferred from homology"/>
<dbReference type="GO" id="GO:0006508">
    <property type="term" value="P:proteolysis"/>
    <property type="evidence" value="ECO:0007669"/>
    <property type="project" value="UniProtKB-KW"/>
</dbReference>
<keyword evidence="10" id="KW-1185">Reference proteome</keyword>
<dbReference type="InterPro" id="IPR015500">
    <property type="entry name" value="Peptidase_S8_subtilisin-rel"/>
</dbReference>
<dbReference type="GO" id="GO:0004252">
    <property type="term" value="F:serine-type endopeptidase activity"/>
    <property type="evidence" value="ECO:0007669"/>
    <property type="project" value="InterPro"/>
</dbReference>
<dbReference type="Gene3D" id="3.40.50.200">
    <property type="entry name" value="Peptidase S8/S53 domain"/>
    <property type="match status" value="2"/>
</dbReference>
<dbReference type="InterPro" id="IPR000209">
    <property type="entry name" value="Peptidase_S8/S53_dom"/>
</dbReference>
<evidence type="ECO:0000256" key="6">
    <source>
        <dbReference type="PROSITE-ProRule" id="PRU01240"/>
    </source>
</evidence>
<feature type="domain" description="Peptidase S8/S53" evidence="7">
    <location>
        <begin position="454"/>
        <end position="866"/>
    </location>
</feature>
<dbReference type="InterPro" id="IPR036852">
    <property type="entry name" value="Peptidase_S8/S53_dom_sf"/>
</dbReference>
<dbReference type="PANTHER" id="PTHR43806:SF66">
    <property type="entry name" value="SERIN ENDOPEPTIDASE"/>
    <property type="match status" value="1"/>
</dbReference>
<dbReference type="Pfam" id="PF00082">
    <property type="entry name" value="Peptidase_S8"/>
    <property type="match status" value="1"/>
</dbReference>
<evidence type="ECO:0000256" key="1">
    <source>
        <dbReference type="ARBA" id="ARBA00011073"/>
    </source>
</evidence>
<organism evidence="9 10">
    <name type="scientific">Ophiocordyceps polyrhachis-furcata BCC 54312</name>
    <dbReference type="NCBI Taxonomy" id="1330021"/>
    <lineage>
        <taxon>Eukaryota</taxon>
        <taxon>Fungi</taxon>
        <taxon>Dikarya</taxon>
        <taxon>Ascomycota</taxon>
        <taxon>Pezizomycotina</taxon>
        <taxon>Sordariomycetes</taxon>
        <taxon>Hypocreomycetidae</taxon>
        <taxon>Hypocreales</taxon>
        <taxon>Ophiocordycipitaceae</taxon>
        <taxon>Ophiocordyceps</taxon>
    </lineage>
</organism>
<comment type="similarity">
    <text evidence="1 6">Belongs to the peptidase S8 family.</text>
</comment>
<dbReference type="InterPro" id="IPR010435">
    <property type="entry name" value="C5a/SBT2-like_Fn3"/>
</dbReference>
<comment type="caution">
    <text evidence="6">Lacks conserved residue(s) required for the propagation of feature annotation.</text>
</comment>
<evidence type="ECO:0000259" key="8">
    <source>
        <dbReference type="Pfam" id="PF06280"/>
    </source>
</evidence>
<feature type="domain" description="C5a peptidase/Subtilisin-like protease SBT2-like Fn3-like" evidence="8">
    <location>
        <begin position="921"/>
        <end position="1025"/>
    </location>
</feature>
<reference evidence="9 10" key="1">
    <citation type="journal article" date="2015" name="BMC Genomics">
        <title>Insights from the genome of Ophiocordyceps polyrhachis-furcata to pathogenicity and host specificity in insect fungi.</title>
        <authorList>
            <person name="Wichadakul D."/>
            <person name="Kobmoo N."/>
            <person name="Ingsriswang S."/>
            <person name="Tangphatsornruang S."/>
            <person name="Chantasingh D."/>
            <person name="Luangsa-ard J.J."/>
            <person name="Eurwilaichitr L."/>
        </authorList>
    </citation>
    <scope>NUCLEOTIDE SEQUENCE [LARGE SCALE GENOMIC DNA]</scope>
    <source>
        <strain evidence="9 10">BCC 54312</strain>
    </source>
</reference>
<dbReference type="GO" id="GO:0016020">
    <property type="term" value="C:membrane"/>
    <property type="evidence" value="ECO:0007669"/>
    <property type="project" value="InterPro"/>
</dbReference>
<evidence type="ECO:0000256" key="4">
    <source>
        <dbReference type="ARBA" id="ARBA00022801"/>
    </source>
</evidence>
<dbReference type="PRINTS" id="PR00723">
    <property type="entry name" value="SUBTILISIN"/>
</dbReference>
<keyword evidence="4" id="KW-0378">Hydrolase</keyword>
<dbReference type="InterPro" id="IPR050131">
    <property type="entry name" value="Peptidase_S8_subtilisin-like"/>
</dbReference>
<evidence type="ECO:0000256" key="3">
    <source>
        <dbReference type="ARBA" id="ARBA00022729"/>
    </source>
</evidence>
<evidence type="ECO:0000256" key="5">
    <source>
        <dbReference type="ARBA" id="ARBA00022825"/>
    </source>
</evidence>
<accession>A0A367L007</accession>
<dbReference type="Proteomes" id="UP000253664">
    <property type="component" value="Unassembled WGS sequence"/>
</dbReference>
<keyword evidence="2" id="KW-0645">Protease</keyword>
<comment type="caution">
    <text evidence="9">The sequence shown here is derived from an EMBL/GenBank/DDBJ whole genome shotgun (WGS) entry which is preliminary data.</text>
</comment>
<evidence type="ECO:0000313" key="9">
    <source>
        <dbReference type="EMBL" id="RCI07758.1"/>
    </source>
</evidence>
<dbReference type="STRING" id="1330021.A0A367L007"/>
<dbReference type="Pfam" id="PF06280">
    <property type="entry name" value="fn3_5"/>
    <property type="match status" value="1"/>
</dbReference>
<dbReference type="AlphaFoldDB" id="A0A367L007"/>
<protein>
    <recommendedName>
        <fullName evidence="11">Subtilisin-like protease</fullName>
    </recommendedName>
</protein>
<dbReference type="OrthoDB" id="10256524at2759"/>
<evidence type="ECO:0000259" key="7">
    <source>
        <dbReference type="Pfam" id="PF00082"/>
    </source>
</evidence>
<keyword evidence="3" id="KW-0732">Signal</keyword>
<dbReference type="EMBL" id="LKCN02000024">
    <property type="protein sequence ID" value="RCI07758.1"/>
    <property type="molecule type" value="Genomic_DNA"/>
</dbReference>
<evidence type="ECO:0000256" key="2">
    <source>
        <dbReference type="ARBA" id="ARBA00022670"/>
    </source>
</evidence>
<dbReference type="SUPFAM" id="SSF52743">
    <property type="entry name" value="Subtilisin-like"/>
    <property type="match status" value="1"/>
</dbReference>
<evidence type="ECO:0000313" key="10">
    <source>
        <dbReference type="Proteomes" id="UP000253664"/>
    </source>
</evidence>
<dbReference type="PROSITE" id="PS51892">
    <property type="entry name" value="SUBTILASE"/>
    <property type="match status" value="1"/>
</dbReference>
<dbReference type="PANTHER" id="PTHR43806">
    <property type="entry name" value="PEPTIDASE S8"/>
    <property type="match status" value="1"/>
</dbReference>
<keyword evidence="5" id="KW-0720">Serine protease</keyword>
<gene>
    <name evidence="9" type="ORF">L249_5741</name>
</gene>
<name>A0A367L007_9HYPO</name>
<evidence type="ECO:0008006" key="11">
    <source>
        <dbReference type="Google" id="ProtNLM"/>
    </source>
</evidence>